<protein>
    <recommendedName>
        <fullName evidence="3">DUF2797 domain-containing protein</fullName>
    </recommendedName>
</protein>
<sequence length="65" mass="7223">MNRCPHCNCRDMGKIGTNQYYCWGCFVEFSVSGDEVKLFQVEEDGSLVSLSDLPPPGTQDVQYGA</sequence>
<evidence type="ECO:0008006" key="3">
    <source>
        <dbReference type="Google" id="ProtNLM"/>
    </source>
</evidence>
<accession>A0ABT3X0A3</accession>
<organism evidence="1 2">
    <name type="scientific">Tumebacillus lacus</name>
    <dbReference type="NCBI Taxonomy" id="2995335"/>
    <lineage>
        <taxon>Bacteria</taxon>
        <taxon>Bacillati</taxon>
        <taxon>Bacillota</taxon>
        <taxon>Bacilli</taxon>
        <taxon>Bacillales</taxon>
        <taxon>Alicyclobacillaceae</taxon>
        <taxon>Tumebacillus</taxon>
    </lineage>
</organism>
<gene>
    <name evidence="1" type="ORF">OS242_10205</name>
</gene>
<dbReference type="EMBL" id="JAPMLT010000004">
    <property type="protein sequence ID" value="MCX7570335.1"/>
    <property type="molecule type" value="Genomic_DNA"/>
</dbReference>
<keyword evidence="2" id="KW-1185">Reference proteome</keyword>
<proteinExistence type="predicted"/>
<dbReference type="RefSeq" id="WP_267151582.1">
    <property type="nucleotide sequence ID" value="NZ_JAPMLT010000004.1"/>
</dbReference>
<evidence type="ECO:0000313" key="2">
    <source>
        <dbReference type="Proteomes" id="UP001208017"/>
    </source>
</evidence>
<name>A0ABT3X0A3_9BACL</name>
<dbReference type="Proteomes" id="UP001208017">
    <property type="component" value="Unassembled WGS sequence"/>
</dbReference>
<reference evidence="1 2" key="1">
    <citation type="submission" date="2022-11" db="EMBL/GenBank/DDBJ databases">
        <title>Study of microbial diversity in lake waters.</title>
        <authorList>
            <person name="Zhang J."/>
        </authorList>
    </citation>
    <scope>NUCLEOTIDE SEQUENCE [LARGE SCALE GENOMIC DNA]</scope>
    <source>
        <strain evidence="1 2">DT12</strain>
    </source>
</reference>
<comment type="caution">
    <text evidence="1">The sequence shown here is derived from an EMBL/GenBank/DDBJ whole genome shotgun (WGS) entry which is preliminary data.</text>
</comment>
<evidence type="ECO:0000313" key="1">
    <source>
        <dbReference type="EMBL" id="MCX7570335.1"/>
    </source>
</evidence>